<dbReference type="RefSeq" id="WP_394844272.1">
    <property type="nucleotide sequence ID" value="NZ_CP089982.1"/>
</dbReference>
<keyword evidence="4" id="KW-1185">Reference proteome</keyword>
<feature type="compositionally biased region" description="Polar residues" evidence="1">
    <location>
        <begin position="51"/>
        <end position="63"/>
    </location>
</feature>
<evidence type="ECO:0000313" key="4">
    <source>
        <dbReference type="Proteomes" id="UP001379533"/>
    </source>
</evidence>
<dbReference type="PROSITE" id="PS51257">
    <property type="entry name" value="PROKAR_LIPOPROTEIN"/>
    <property type="match status" value="1"/>
</dbReference>
<reference evidence="3 4" key="1">
    <citation type="submission" date="2021-12" db="EMBL/GenBank/DDBJ databases">
        <title>Discovery of the Pendulisporaceae a myxobacterial family with distinct sporulation behavior and unique specialized metabolism.</title>
        <authorList>
            <person name="Garcia R."/>
            <person name="Popoff A."/>
            <person name="Bader C.D."/>
            <person name="Loehr J."/>
            <person name="Walesch S."/>
            <person name="Walt C."/>
            <person name="Boldt J."/>
            <person name="Bunk B."/>
            <person name="Haeckl F.J.F.P.J."/>
            <person name="Gunesch A.P."/>
            <person name="Birkelbach J."/>
            <person name="Nuebel U."/>
            <person name="Pietschmann T."/>
            <person name="Bach T."/>
            <person name="Mueller R."/>
        </authorList>
    </citation>
    <scope>NUCLEOTIDE SEQUENCE [LARGE SCALE GENOMIC DNA]</scope>
    <source>
        <strain evidence="3 4">MSr12523</strain>
    </source>
</reference>
<feature type="chain" id="PRO_5045545737" description="Tryptophan synthase alpha chain" evidence="2">
    <location>
        <begin position="24"/>
        <end position="215"/>
    </location>
</feature>
<dbReference type="EMBL" id="CP089982">
    <property type="protein sequence ID" value="WXA93672.1"/>
    <property type="molecule type" value="Genomic_DNA"/>
</dbReference>
<gene>
    <name evidence="3" type="ORF">LZC95_45370</name>
</gene>
<name>A0ABZ2K4R7_9BACT</name>
<protein>
    <recommendedName>
        <fullName evidence="5">Tryptophan synthase alpha chain</fullName>
    </recommendedName>
</protein>
<sequence length="215" mass="21093">MNTMRLAAALGIATLAASAGFLACSNDDSSAPQQDASTDGKLDTGALPDTGGNTQDAGTDAQQPISDPGLVACGSSSCNTASQYCCIRPDGGVQSCNDTTGGGGRDGGGGGTCANGTRIECDEAADCNDAGASGLVCCVRLASGIVNEVGNRCQTTAQCQRAASGVGRHACKTDSDCADAGADARTCVTQGCRGRSVRSCGGFPVDDAGIVMGCN</sequence>
<organism evidence="3 4">
    <name type="scientific">Pendulispora brunnea</name>
    <dbReference type="NCBI Taxonomy" id="2905690"/>
    <lineage>
        <taxon>Bacteria</taxon>
        <taxon>Pseudomonadati</taxon>
        <taxon>Myxococcota</taxon>
        <taxon>Myxococcia</taxon>
        <taxon>Myxococcales</taxon>
        <taxon>Sorangiineae</taxon>
        <taxon>Pendulisporaceae</taxon>
        <taxon>Pendulispora</taxon>
    </lineage>
</organism>
<evidence type="ECO:0000313" key="3">
    <source>
        <dbReference type="EMBL" id="WXA93672.1"/>
    </source>
</evidence>
<feature type="compositionally biased region" description="Polar residues" evidence="1">
    <location>
        <begin position="27"/>
        <end position="37"/>
    </location>
</feature>
<accession>A0ABZ2K4R7</accession>
<proteinExistence type="predicted"/>
<evidence type="ECO:0000256" key="2">
    <source>
        <dbReference type="SAM" id="SignalP"/>
    </source>
</evidence>
<dbReference type="Proteomes" id="UP001379533">
    <property type="component" value="Chromosome"/>
</dbReference>
<keyword evidence="2" id="KW-0732">Signal</keyword>
<evidence type="ECO:0000256" key="1">
    <source>
        <dbReference type="SAM" id="MobiDB-lite"/>
    </source>
</evidence>
<evidence type="ECO:0008006" key="5">
    <source>
        <dbReference type="Google" id="ProtNLM"/>
    </source>
</evidence>
<feature type="signal peptide" evidence="2">
    <location>
        <begin position="1"/>
        <end position="23"/>
    </location>
</feature>
<feature type="region of interest" description="Disordered" evidence="1">
    <location>
        <begin position="27"/>
        <end position="63"/>
    </location>
</feature>